<evidence type="ECO:0000256" key="1">
    <source>
        <dbReference type="ARBA" id="ARBA00004236"/>
    </source>
</evidence>
<keyword evidence="3 8" id="KW-0812">Transmembrane</keyword>
<dbReference type="RefSeq" id="WP_165101216.1">
    <property type="nucleotide sequence ID" value="NZ_CP049056.1"/>
</dbReference>
<comment type="subcellular location">
    <subcellularLocation>
        <location evidence="1">Cell membrane</location>
    </subcellularLocation>
</comment>
<gene>
    <name evidence="10" type="ORF">G5B40_17260</name>
</gene>
<evidence type="ECO:0000259" key="9">
    <source>
        <dbReference type="Pfam" id="PF18967"/>
    </source>
</evidence>
<evidence type="ECO:0000256" key="3">
    <source>
        <dbReference type="ARBA" id="ARBA00022692"/>
    </source>
</evidence>
<dbReference type="InterPro" id="IPR043760">
    <property type="entry name" value="PycTM_dom"/>
</dbReference>
<dbReference type="AlphaFoldDB" id="A0A7L5C0W8"/>
<proteinExistence type="predicted"/>
<dbReference type="Pfam" id="PF18967">
    <property type="entry name" value="PycTM"/>
    <property type="match status" value="1"/>
</dbReference>
<keyword evidence="2" id="KW-1003">Cell membrane</keyword>
<dbReference type="KEGG" id="hdh:G5B40_17260"/>
<accession>A0A7L5C0W8</accession>
<keyword evidence="5 8" id="KW-1133">Transmembrane helix</keyword>
<dbReference type="Proteomes" id="UP000503336">
    <property type="component" value="Chromosome"/>
</dbReference>
<feature type="transmembrane region" description="Helical" evidence="8">
    <location>
        <begin position="165"/>
        <end position="186"/>
    </location>
</feature>
<evidence type="ECO:0000256" key="2">
    <source>
        <dbReference type="ARBA" id="ARBA00022475"/>
    </source>
</evidence>
<reference evidence="10 11" key="1">
    <citation type="submission" date="2020-02" db="EMBL/GenBank/DDBJ databases">
        <title>complete genome sequence of Rhodobacteraceae bacterium.</title>
        <authorList>
            <person name="Park J."/>
            <person name="Kim Y.-S."/>
            <person name="Kim K.-H."/>
        </authorList>
    </citation>
    <scope>NUCLEOTIDE SEQUENCE [LARGE SCALE GENOMIC DNA]</scope>
    <source>
        <strain evidence="10 11">RR4-56</strain>
    </source>
</reference>
<evidence type="ECO:0000256" key="7">
    <source>
        <dbReference type="ARBA" id="ARBA00023136"/>
    </source>
</evidence>
<feature type="transmembrane region" description="Helical" evidence="8">
    <location>
        <begin position="81"/>
        <end position="100"/>
    </location>
</feature>
<feature type="domain" description="Pycsar effector protein" evidence="9">
    <location>
        <begin position="39"/>
        <end position="181"/>
    </location>
</feature>
<evidence type="ECO:0000256" key="8">
    <source>
        <dbReference type="SAM" id="Phobius"/>
    </source>
</evidence>
<evidence type="ECO:0000256" key="6">
    <source>
        <dbReference type="ARBA" id="ARBA00023118"/>
    </source>
</evidence>
<evidence type="ECO:0000256" key="5">
    <source>
        <dbReference type="ARBA" id="ARBA00022989"/>
    </source>
</evidence>
<keyword evidence="11" id="KW-1185">Reference proteome</keyword>
<sequence>MIDTRIEDLPLDRDVSSHEGISIDQTARVRLAYLLGQNSALVAQTQFADAKAGALLAIVGLLATRGPGASLDPTVVNTESILVISLHAAALICCVIVLFPRYAGRPLRAKLAASERFSWPALTADGMNSDLYADFMRGAQVSQLVISIARSNQAQAQILLRKFNWLRAAFGIAMADFFFIAARAAYGSA</sequence>
<keyword evidence="4" id="KW-0547">Nucleotide-binding</keyword>
<keyword evidence="7 8" id="KW-0472">Membrane</keyword>
<dbReference type="EMBL" id="CP049056">
    <property type="protein sequence ID" value="QIE57033.1"/>
    <property type="molecule type" value="Genomic_DNA"/>
</dbReference>
<protein>
    <recommendedName>
        <fullName evidence="9">Pycsar effector protein domain-containing protein</fullName>
    </recommendedName>
</protein>
<name>A0A7L5C0W8_9RHOB</name>
<evidence type="ECO:0000313" key="11">
    <source>
        <dbReference type="Proteomes" id="UP000503336"/>
    </source>
</evidence>
<evidence type="ECO:0000256" key="4">
    <source>
        <dbReference type="ARBA" id="ARBA00022741"/>
    </source>
</evidence>
<evidence type="ECO:0000313" key="10">
    <source>
        <dbReference type="EMBL" id="QIE57033.1"/>
    </source>
</evidence>
<keyword evidence="6" id="KW-0051">Antiviral defense</keyword>
<organism evidence="10 11">
    <name type="scientific">Pikeienuella piscinae</name>
    <dbReference type="NCBI Taxonomy" id="2748098"/>
    <lineage>
        <taxon>Bacteria</taxon>
        <taxon>Pseudomonadati</taxon>
        <taxon>Pseudomonadota</taxon>
        <taxon>Alphaproteobacteria</taxon>
        <taxon>Rhodobacterales</taxon>
        <taxon>Paracoccaceae</taxon>
        <taxon>Pikeienuella</taxon>
    </lineage>
</organism>